<protein>
    <submittedName>
        <fullName evidence="1">Uncharacterized protein</fullName>
    </submittedName>
</protein>
<dbReference type="InParanoid" id="A0A2H3E7A3"/>
<keyword evidence="2" id="KW-1185">Reference proteome</keyword>
<name>A0A2H3E7A3_ARMGA</name>
<evidence type="ECO:0000313" key="1">
    <source>
        <dbReference type="EMBL" id="PBL03326.1"/>
    </source>
</evidence>
<sequence length="197" mass="20911">MSQDGPAPPPVHYQYPQVTPSAVPNASTQVLFVPYPSVSLAPPPTGSTGSVGAAQLPQLVPQAPGTFNTSNPQPPIADDGTILKTGQMGIRMYGVIVKVTNHSDGTKQNRCHHAGIYAEYRVCLGAIKCSSCERLICSKTNSSARIRNAQLNGRPTIIPPRKKENSGASGSTSGPILMATFLEVVTAPRKRYKLMSK</sequence>
<proteinExistence type="predicted"/>
<reference evidence="2" key="1">
    <citation type="journal article" date="2017" name="Nat. Ecol. Evol.">
        <title>Genome expansion and lineage-specific genetic innovations in the forest pathogenic fungi Armillaria.</title>
        <authorList>
            <person name="Sipos G."/>
            <person name="Prasanna A.N."/>
            <person name="Walter M.C."/>
            <person name="O'Connor E."/>
            <person name="Balint B."/>
            <person name="Krizsan K."/>
            <person name="Kiss B."/>
            <person name="Hess J."/>
            <person name="Varga T."/>
            <person name="Slot J."/>
            <person name="Riley R."/>
            <person name="Boka B."/>
            <person name="Rigling D."/>
            <person name="Barry K."/>
            <person name="Lee J."/>
            <person name="Mihaltcheva S."/>
            <person name="LaButti K."/>
            <person name="Lipzen A."/>
            <person name="Waldron R."/>
            <person name="Moloney N.M."/>
            <person name="Sperisen C."/>
            <person name="Kredics L."/>
            <person name="Vagvoelgyi C."/>
            <person name="Patrignani A."/>
            <person name="Fitzpatrick D."/>
            <person name="Nagy I."/>
            <person name="Doyle S."/>
            <person name="Anderson J.B."/>
            <person name="Grigoriev I.V."/>
            <person name="Gueldener U."/>
            <person name="Muensterkoetter M."/>
            <person name="Nagy L.G."/>
        </authorList>
    </citation>
    <scope>NUCLEOTIDE SEQUENCE [LARGE SCALE GENOMIC DNA]</scope>
    <source>
        <strain evidence="2">Ar21-2</strain>
    </source>
</reference>
<accession>A0A2H3E7A3</accession>
<dbReference type="Proteomes" id="UP000217790">
    <property type="component" value="Unassembled WGS sequence"/>
</dbReference>
<dbReference type="AlphaFoldDB" id="A0A2H3E7A3"/>
<evidence type="ECO:0000313" key="2">
    <source>
        <dbReference type="Proteomes" id="UP000217790"/>
    </source>
</evidence>
<organism evidence="1 2">
    <name type="scientific">Armillaria gallica</name>
    <name type="common">Bulbous honey fungus</name>
    <name type="synonym">Armillaria bulbosa</name>
    <dbReference type="NCBI Taxonomy" id="47427"/>
    <lineage>
        <taxon>Eukaryota</taxon>
        <taxon>Fungi</taxon>
        <taxon>Dikarya</taxon>
        <taxon>Basidiomycota</taxon>
        <taxon>Agaricomycotina</taxon>
        <taxon>Agaricomycetes</taxon>
        <taxon>Agaricomycetidae</taxon>
        <taxon>Agaricales</taxon>
        <taxon>Marasmiineae</taxon>
        <taxon>Physalacriaceae</taxon>
        <taxon>Armillaria</taxon>
    </lineage>
</organism>
<dbReference type="EMBL" id="KZ293644">
    <property type="protein sequence ID" value="PBL03326.1"/>
    <property type="molecule type" value="Genomic_DNA"/>
</dbReference>
<gene>
    <name evidence="1" type="ORF">ARMGADRAFT_1022031</name>
</gene>
<dbReference type="OrthoDB" id="10654328at2759"/>